<dbReference type="InterPro" id="IPR025166">
    <property type="entry name" value="Integrase_DNA_bind_dom"/>
</dbReference>
<evidence type="ECO:0000256" key="1">
    <source>
        <dbReference type="ARBA" id="ARBA00008857"/>
    </source>
</evidence>
<keyword evidence="7" id="KW-1185">Reference proteome</keyword>
<dbReference type="Gene3D" id="1.10.150.130">
    <property type="match status" value="1"/>
</dbReference>
<protein>
    <submittedName>
        <fullName evidence="6">Integrase arm-type DNA-binding domain-containing protein</fullName>
    </submittedName>
</protein>
<dbReference type="Gene3D" id="1.10.443.10">
    <property type="entry name" value="Intergrase catalytic core"/>
    <property type="match status" value="1"/>
</dbReference>
<organism evidence="6 7">
    <name type="scientific">Neoroseomonas soli</name>
    <dbReference type="NCBI Taxonomy" id="1081025"/>
    <lineage>
        <taxon>Bacteria</taxon>
        <taxon>Pseudomonadati</taxon>
        <taxon>Pseudomonadota</taxon>
        <taxon>Alphaproteobacteria</taxon>
        <taxon>Acetobacterales</taxon>
        <taxon>Acetobacteraceae</taxon>
        <taxon>Neoroseomonas</taxon>
    </lineage>
</organism>
<dbReference type="SUPFAM" id="SSF56349">
    <property type="entry name" value="DNA breaking-rejoining enzymes"/>
    <property type="match status" value="1"/>
</dbReference>
<dbReference type="InterPro" id="IPR050808">
    <property type="entry name" value="Phage_Integrase"/>
</dbReference>
<reference evidence="6" key="1">
    <citation type="submission" date="2020-01" db="EMBL/GenBank/DDBJ databases">
        <authorList>
            <person name="Rat A."/>
        </authorList>
    </citation>
    <scope>NUCLEOTIDE SEQUENCE</scope>
    <source>
        <strain evidence="6">LMG 31231</strain>
    </source>
</reference>
<gene>
    <name evidence="6" type="ORF">GXW76_08195</name>
</gene>
<comment type="caution">
    <text evidence="6">The sequence shown here is derived from an EMBL/GenBank/DDBJ whole genome shotgun (WGS) entry which is preliminary data.</text>
</comment>
<dbReference type="GO" id="GO:0006310">
    <property type="term" value="P:DNA recombination"/>
    <property type="evidence" value="ECO:0007669"/>
    <property type="project" value="UniProtKB-KW"/>
</dbReference>
<feature type="domain" description="Tyr recombinase" evidence="5">
    <location>
        <begin position="207"/>
        <end position="399"/>
    </location>
</feature>
<comment type="similarity">
    <text evidence="1">Belongs to the 'phage' integrase family.</text>
</comment>
<dbReference type="InterPro" id="IPR013762">
    <property type="entry name" value="Integrase-like_cat_sf"/>
</dbReference>
<dbReference type="Proteomes" id="UP001138751">
    <property type="component" value="Unassembled WGS sequence"/>
</dbReference>
<dbReference type="Pfam" id="PF22022">
    <property type="entry name" value="Phage_int_M"/>
    <property type="match status" value="1"/>
</dbReference>
<dbReference type="AlphaFoldDB" id="A0A9X9WVH3"/>
<dbReference type="InterPro" id="IPR010998">
    <property type="entry name" value="Integrase_recombinase_N"/>
</dbReference>
<proteinExistence type="inferred from homology"/>
<dbReference type="PANTHER" id="PTHR30629">
    <property type="entry name" value="PROPHAGE INTEGRASE"/>
    <property type="match status" value="1"/>
</dbReference>
<dbReference type="InterPro" id="IPR038488">
    <property type="entry name" value="Integrase_DNA-bd_sf"/>
</dbReference>
<evidence type="ECO:0000313" key="7">
    <source>
        <dbReference type="Proteomes" id="UP001138751"/>
    </source>
</evidence>
<dbReference type="PROSITE" id="PS51898">
    <property type="entry name" value="TYR_RECOMBINASE"/>
    <property type="match status" value="1"/>
</dbReference>
<dbReference type="InterPro" id="IPR011010">
    <property type="entry name" value="DNA_brk_join_enz"/>
</dbReference>
<evidence type="ECO:0000256" key="3">
    <source>
        <dbReference type="ARBA" id="ARBA00023125"/>
    </source>
</evidence>
<dbReference type="GO" id="GO:0015074">
    <property type="term" value="P:DNA integration"/>
    <property type="evidence" value="ECO:0007669"/>
    <property type="project" value="UniProtKB-KW"/>
</dbReference>
<accession>A0A9X9WVH3</accession>
<keyword evidence="2" id="KW-0229">DNA integration</keyword>
<reference evidence="6" key="2">
    <citation type="journal article" date="2021" name="Syst. Appl. Microbiol.">
        <title>Roseomonas hellenica sp. nov., isolated from roots of wild-growing Alkanna tinctoria.</title>
        <authorList>
            <person name="Rat A."/>
            <person name="Naranjo H.D."/>
            <person name="Lebbe L."/>
            <person name="Cnockaert M."/>
            <person name="Krigas N."/>
            <person name="Grigoriadou K."/>
            <person name="Maloupa E."/>
            <person name="Willems A."/>
        </authorList>
    </citation>
    <scope>NUCLEOTIDE SEQUENCE</scope>
    <source>
        <strain evidence="6">LMG 31231</strain>
    </source>
</reference>
<dbReference type="Gene3D" id="3.30.160.390">
    <property type="entry name" value="Integrase, DNA-binding domain"/>
    <property type="match status" value="1"/>
</dbReference>
<name>A0A9X9WVH3_9PROT</name>
<dbReference type="Pfam" id="PF13356">
    <property type="entry name" value="Arm-DNA-bind_3"/>
    <property type="match status" value="1"/>
</dbReference>
<dbReference type="Pfam" id="PF00589">
    <property type="entry name" value="Phage_integrase"/>
    <property type="match status" value="1"/>
</dbReference>
<dbReference type="RefSeq" id="WP_211861523.1">
    <property type="nucleotide sequence ID" value="NZ_JAAEDM010000015.1"/>
</dbReference>
<dbReference type="InterPro" id="IPR053876">
    <property type="entry name" value="Phage_int_M"/>
</dbReference>
<evidence type="ECO:0000256" key="4">
    <source>
        <dbReference type="ARBA" id="ARBA00023172"/>
    </source>
</evidence>
<keyword evidence="3 6" id="KW-0238">DNA-binding</keyword>
<dbReference type="EMBL" id="JAAEDM010000015">
    <property type="protein sequence ID" value="MBR0671152.1"/>
    <property type="molecule type" value="Genomic_DNA"/>
</dbReference>
<dbReference type="PANTHER" id="PTHR30629:SF2">
    <property type="entry name" value="PROPHAGE INTEGRASE INTS-RELATED"/>
    <property type="match status" value="1"/>
</dbReference>
<dbReference type="CDD" id="cd00801">
    <property type="entry name" value="INT_P4_C"/>
    <property type="match status" value="1"/>
</dbReference>
<evidence type="ECO:0000259" key="5">
    <source>
        <dbReference type="PROSITE" id="PS51898"/>
    </source>
</evidence>
<keyword evidence="4" id="KW-0233">DNA recombination</keyword>
<dbReference type="InterPro" id="IPR002104">
    <property type="entry name" value="Integrase_catalytic"/>
</dbReference>
<evidence type="ECO:0000256" key="2">
    <source>
        <dbReference type="ARBA" id="ARBA00022908"/>
    </source>
</evidence>
<sequence length="423" mass="45374">MLTEVQIKAARPGRYSDGRGDGLMLFVSPTGAKKWVQRIKVGARYREIGHGGHPEVGLAEARRRAAEAKLQVAAGVDPIEARRQVQAVKAAPLGRTLKDAVEGYIAAHGPAWRSPKTATLFRRSLEDHAAGLLARDPAGITLDDVHSVLAPIWSSKPVLAQKVRSRLEHSLEWSMAAGWRPHGLNPAAWRGAIRTLLAKPGKVTRNRHHPALPWSRIPEFIAALRDEVGNAARCLEWVVLTASRSGEARGATWSEIDLDSAIWAIPAARMKAGRAHRVPLSAPAVALLRAMLPKGGVKPAQGLIFPNSRTGAEFSDAALLALLTRMDAGSTKAGGVGWRDEAGQKATPHGMRSAFRDWCGDAGHPREIAEAALAHAMGSATERAYARSDLFERRRVLMDAWAITCDGAAQPGGNVVQIARGAA</sequence>
<dbReference type="GO" id="GO:0003677">
    <property type="term" value="F:DNA binding"/>
    <property type="evidence" value="ECO:0007669"/>
    <property type="project" value="UniProtKB-KW"/>
</dbReference>
<evidence type="ECO:0000313" key="6">
    <source>
        <dbReference type="EMBL" id="MBR0671152.1"/>
    </source>
</evidence>